<dbReference type="PANTHER" id="PTHR43489:SF7">
    <property type="entry name" value="3-DEHYDRO-D-GULOSIDE 4-EPIMERASE-RELATED"/>
    <property type="match status" value="1"/>
</dbReference>
<dbReference type="EMBL" id="JACOPB010000001">
    <property type="protein sequence ID" value="MBC5706608.1"/>
    <property type="molecule type" value="Genomic_DNA"/>
</dbReference>
<dbReference type="Gene3D" id="3.20.20.150">
    <property type="entry name" value="Divalent-metal-dependent TIM barrel enzymes"/>
    <property type="match status" value="1"/>
</dbReference>
<evidence type="ECO:0000259" key="2">
    <source>
        <dbReference type="Pfam" id="PF01261"/>
    </source>
</evidence>
<evidence type="ECO:0000256" key="1">
    <source>
        <dbReference type="ARBA" id="ARBA00023235"/>
    </source>
</evidence>
<reference evidence="3 4" key="1">
    <citation type="submission" date="2020-08" db="EMBL/GenBank/DDBJ databases">
        <title>Genome public.</title>
        <authorList>
            <person name="Liu C."/>
            <person name="Sun Q."/>
        </authorList>
    </citation>
    <scope>NUCLEOTIDE SEQUENCE [LARGE SCALE GENOMIC DNA]</scope>
    <source>
        <strain evidence="3 4">NSJ-66</strain>
    </source>
</reference>
<accession>A0ABR7H0E2</accession>
<proteinExistence type="predicted"/>
<organism evidence="3 4">
    <name type="scientific">Hungatella hominis</name>
    <dbReference type="NCBI Taxonomy" id="2763050"/>
    <lineage>
        <taxon>Bacteria</taxon>
        <taxon>Bacillati</taxon>
        <taxon>Bacillota</taxon>
        <taxon>Clostridia</taxon>
        <taxon>Lachnospirales</taxon>
        <taxon>Lachnospiraceae</taxon>
        <taxon>Hungatella</taxon>
    </lineage>
</organism>
<dbReference type="InterPro" id="IPR013022">
    <property type="entry name" value="Xyl_isomerase-like_TIM-brl"/>
</dbReference>
<dbReference type="Pfam" id="PF01261">
    <property type="entry name" value="AP_endonuc_2"/>
    <property type="match status" value="1"/>
</dbReference>
<sequence length="272" mass="30574">MKIAVTVGSDQAGDSAFVVWRGFEKSIRKAAEFGYDGVELAMRSAMDVAAGDLKRWLAESRMEVSCITTGRMFAEDHLYFTHSDPDIRKKAVSAYQQLIDMASDYCELINIGRVRGGVGEGQSEEEAEKLFSDAFQQLCSYAERKKIQVLIEPVNRYEMNFINNLDQGAAFLSRSGYSNGGLHADVFHMNIEDDRIGESFIRNRKWLKYVHIADSNRLAPGFGHLDFEEIFGALKAADYNGWISMEILPGNDPDMAVKKAIEYVLPWCVPVN</sequence>
<keyword evidence="4" id="KW-1185">Reference proteome</keyword>
<dbReference type="GO" id="GO:0016853">
    <property type="term" value="F:isomerase activity"/>
    <property type="evidence" value="ECO:0007669"/>
    <property type="project" value="UniProtKB-KW"/>
</dbReference>
<name>A0ABR7H0E2_9FIRM</name>
<evidence type="ECO:0000313" key="4">
    <source>
        <dbReference type="Proteomes" id="UP000634672"/>
    </source>
</evidence>
<protein>
    <submittedName>
        <fullName evidence="3">Sugar phosphate isomerase/epimerase</fullName>
    </submittedName>
</protein>
<comment type="caution">
    <text evidence="3">The sequence shown here is derived from an EMBL/GenBank/DDBJ whole genome shotgun (WGS) entry which is preliminary data.</text>
</comment>
<keyword evidence="1 3" id="KW-0413">Isomerase</keyword>
<dbReference type="InterPro" id="IPR050417">
    <property type="entry name" value="Sugar_Epim/Isomerase"/>
</dbReference>
<dbReference type="PANTHER" id="PTHR43489">
    <property type="entry name" value="ISOMERASE"/>
    <property type="match status" value="1"/>
</dbReference>
<feature type="domain" description="Xylose isomerase-like TIM barrel" evidence="2">
    <location>
        <begin position="27"/>
        <end position="263"/>
    </location>
</feature>
<dbReference type="SUPFAM" id="SSF51658">
    <property type="entry name" value="Xylose isomerase-like"/>
    <property type="match status" value="1"/>
</dbReference>
<dbReference type="Proteomes" id="UP000634672">
    <property type="component" value="Unassembled WGS sequence"/>
</dbReference>
<evidence type="ECO:0000313" key="3">
    <source>
        <dbReference type="EMBL" id="MBC5706608.1"/>
    </source>
</evidence>
<gene>
    <name evidence="3" type="ORF">H8S75_01395</name>
</gene>
<dbReference type="InterPro" id="IPR036237">
    <property type="entry name" value="Xyl_isomerase-like_sf"/>
</dbReference>